<comment type="caution">
    <text evidence="1">The sequence shown here is derived from an EMBL/GenBank/DDBJ whole genome shotgun (WGS) entry which is preliminary data.</text>
</comment>
<gene>
    <name evidence="1" type="ORF">PXH69_33895</name>
</gene>
<sequence length="89" mass="9775">MSVIAESVEMDRAGGAESETLRTVVLEWEETSRHRLAVNVPSDWTDDAGDLGDEVAEVSSDAFLYVERDGFTWTPTTFQPGAPSLNLEL</sequence>
<organism evidence="1 2">
    <name type="scientific">Rhodococcus qingshengii</name>
    <dbReference type="NCBI Taxonomy" id="334542"/>
    <lineage>
        <taxon>Bacteria</taxon>
        <taxon>Bacillati</taxon>
        <taxon>Actinomycetota</taxon>
        <taxon>Actinomycetes</taxon>
        <taxon>Mycobacteriales</taxon>
        <taxon>Nocardiaceae</taxon>
        <taxon>Rhodococcus</taxon>
        <taxon>Rhodococcus erythropolis group</taxon>
    </lineage>
</organism>
<dbReference type="EMBL" id="JARDXE010000039">
    <property type="protein sequence ID" value="MDE8649960.1"/>
    <property type="molecule type" value="Genomic_DNA"/>
</dbReference>
<reference evidence="1" key="1">
    <citation type="submission" date="2023-02" db="EMBL/GenBank/DDBJ databases">
        <title>A novel hydrolase synthesized by Rhodococcus erythropolis HQ is responsible for the detoxification of Zearalenone.</title>
        <authorList>
            <person name="Hu J."/>
            <person name="Xu J."/>
        </authorList>
    </citation>
    <scope>NUCLEOTIDE SEQUENCE</scope>
    <source>
        <strain evidence="1">HQ</strain>
    </source>
</reference>
<dbReference type="Proteomes" id="UP001217325">
    <property type="component" value="Unassembled WGS sequence"/>
</dbReference>
<protein>
    <submittedName>
        <fullName evidence="1">Uncharacterized protein</fullName>
    </submittedName>
</protein>
<accession>A0AAW6LX81</accession>
<name>A0AAW6LX81_RHOSG</name>
<dbReference type="AlphaFoldDB" id="A0AAW6LX81"/>
<evidence type="ECO:0000313" key="1">
    <source>
        <dbReference type="EMBL" id="MDE8649960.1"/>
    </source>
</evidence>
<evidence type="ECO:0000313" key="2">
    <source>
        <dbReference type="Proteomes" id="UP001217325"/>
    </source>
</evidence>
<dbReference type="RefSeq" id="WP_275233112.1">
    <property type="nucleotide sequence ID" value="NZ_JARDXE010000039.1"/>
</dbReference>
<proteinExistence type="predicted"/>